<keyword evidence="1" id="KW-0472">Membrane</keyword>
<feature type="transmembrane region" description="Helical" evidence="1">
    <location>
        <begin position="12"/>
        <end position="34"/>
    </location>
</feature>
<feature type="transmembrane region" description="Helical" evidence="1">
    <location>
        <begin position="143"/>
        <end position="163"/>
    </location>
</feature>
<dbReference type="AlphaFoldDB" id="A0A9X1YM30"/>
<comment type="caution">
    <text evidence="2">The sequence shown here is derived from an EMBL/GenBank/DDBJ whole genome shotgun (WGS) entry which is preliminary data.</text>
</comment>
<keyword evidence="1" id="KW-0812">Transmembrane</keyword>
<dbReference type="Proteomes" id="UP001139353">
    <property type="component" value="Unassembled WGS sequence"/>
</dbReference>
<gene>
    <name evidence="2" type="ORF">LPC04_19905</name>
</gene>
<feature type="transmembrane region" description="Helical" evidence="1">
    <location>
        <begin position="62"/>
        <end position="84"/>
    </location>
</feature>
<sequence>MPQTYNVGSRSRFVNFVAWMFILLAAFACEWAVIQNATKPWASLAVDPSTLPGLTGWLVRHAAWVFSAAIALSLATVVCAIGLLRRIEWARRVFIGLLIVAIGVDLAGLWLQQEFVRLLVDSALRQATLTQPAAELFGGAVTMARVLAGFLTLVASAALVGIIRRLMSPSVRQEFA</sequence>
<dbReference type="RefSeq" id="WP_275684018.1">
    <property type="nucleotide sequence ID" value="NZ_JAJLJH010000006.1"/>
</dbReference>
<evidence type="ECO:0000313" key="3">
    <source>
        <dbReference type="Proteomes" id="UP001139353"/>
    </source>
</evidence>
<evidence type="ECO:0000313" key="2">
    <source>
        <dbReference type="EMBL" id="MCK9687975.1"/>
    </source>
</evidence>
<proteinExistence type="predicted"/>
<reference evidence="2" key="1">
    <citation type="submission" date="2021-11" db="EMBL/GenBank/DDBJ databases">
        <title>BS-T2-15 a new species belonging to the Comamonadaceae family isolated from the soil of a French oak forest.</title>
        <authorList>
            <person name="Mieszkin S."/>
            <person name="Alain K."/>
        </authorList>
    </citation>
    <scope>NUCLEOTIDE SEQUENCE</scope>
    <source>
        <strain evidence="2">BS-T2-15</strain>
    </source>
</reference>
<name>A0A9X1YM30_9BURK</name>
<dbReference type="EMBL" id="JAJLJH010000006">
    <property type="protein sequence ID" value="MCK9687975.1"/>
    <property type="molecule type" value="Genomic_DNA"/>
</dbReference>
<keyword evidence="3" id="KW-1185">Reference proteome</keyword>
<accession>A0A9X1YM30</accession>
<evidence type="ECO:0000256" key="1">
    <source>
        <dbReference type="SAM" id="Phobius"/>
    </source>
</evidence>
<keyword evidence="1" id="KW-1133">Transmembrane helix</keyword>
<protein>
    <submittedName>
        <fullName evidence="2">Uncharacterized protein</fullName>
    </submittedName>
</protein>
<organism evidence="2 3">
    <name type="scientific">Scleromatobacter humisilvae</name>
    <dbReference type="NCBI Taxonomy" id="2897159"/>
    <lineage>
        <taxon>Bacteria</taxon>
        <taxon>Pseudomonadati</taxon>
        <taxon>Pseudomonadota</taxon>
        <taxon>Betaproteobacteria</taxon>
        <taxon>Burkholderiales</taxon>
        <taxon>Sphaerotilaceae</taxon>
        <taxon>Scleromatobacter</taxon>
    </lineage>
</organism>
<feature type="transmembrane region" description="Helical" evidence="1">
    <location>
        <begin position="93"/>
        <end position="111"/>
    </location>
</feature>